<evidence type="ECO:0000313" key="1">
    <source>
        <dbReference type="EMBL" id="MQL79769.1"/>
    </source>
</evidence>
<organism evidence="1 2">
    <name type="scientific">Colocasia esculenta</name>
    <name type="common">Wild taro</name>
    <name type="synonym">Arum esculentum</name>
    <dbReference type="NCBI Taxonomy" id="4460"/>
    <lineage>
        <taxon>Eukaryota</taxon>
        <taxon>Viridiplantae</taxon>
        <taxon>Streptophyta</taxon>
        <taxon>Embryophyta</taxon>
        <taxon>Tracheophyta</taxon>
        <taxon>Spermatophyta</taxon>
        <taxon>Magnoliopsida</taxon>
        <taxon>Liliopsida</taxon>
        <taxon>Araceae</taxon>
        <taxon>Aroideae</taxon>
        <taxon>Colocasieae</taxon>
        <taxon>Colocasia</taxon>
    </lineage>
</organism>
<keyword evidence="2" id="KW-1185">Reference proteome</keyword>
<sequence length="172" mass="19068">MWRVPELQPVLLGQEKELWQFAGRFGGLKVFLACSRREDLAWSGGNIGYSLFFAFSTKAIEPPVAFRTQQVDPSHSGYERDISLCHVLKYDAYRGYLFSWVPQVLCEPGVVLGACPGTYVLSSALVVGSTDTSRCTGPQLVLFPVPHSGELMPESLEVPGIRLRQCSPLVWC</sequence>
<name>A0A843UIF6_COLES</name>
<reference evidence="1" key="1">
    <citation type="submission" date="2017-07" db="EMBL/GenBank/DDBJ databases">
        <title>Taro Niue Genome Assembly and Annotation.</title>
        <authorList>
            <person name="Atibalentja N."/>
            <person name="Keating K."/>
            <person name="Fields C.J."/>
        </authorList>
    </citation>
    <scope>NUCLEOTIDE SEQUENCE</scope>
    <source>
        <strain evidence="1">Niue_2</strain>
        <tissue evidence="1">Leaf</tissue>
    </source>
</reference>
<dbReference type="EMBL" id="NMUH01000474">
    <property type="protein sequence ID" value="MQL79769.1"/>
    <property type="molecule type" value="Genomic_DNA"/>
</dbReference>
<dbReference type="Proteomes" id="UP000652761">
    <property type="component" value="Unassembled WGS sequence"/>
</dbReference>
<proteinExistence type="predicted"/>
<accession>A0A843UIF6</accession>
<gene>
    <name evidence="1" type="ORF">Taro_012202</name>
</gene>
<comment type="caution">
    <text evidence="1">The sequence shown here is derived from an EMBL/GenBank/DDBJ whole genome shotgun (WGS) entry which is preliminary data.</text>
</comment>
<evidence type="ECO:0000313" key="2">
    <source>
        <dbReference type="Proteomes" id="UP000652761"/>
    </source>
</evidence>
<dbReference type="AlphaFoldDB" id="A0A843UIF6"/>
<protein>
    <submittedName>
        <fullName evidence="1">Uncharacterized protein</fullName>
    </submittedName>
</protein>